<accession>A0A0D2FCN0</accession>
<evidence type="ECO:0000313" key="2">
    <source>
        <dbReference type="EMBL" id="KIW64595.1"/>
    </source>
</evidence>
<sequence length="93" mass="10764">MLDLLASIEEGDGKMNPSRKEATEECGWDIEPANWMTQTLLEFIKHQLGVRLCASYLIGPRDKYFERRREVNEEEAGKGKKRHILLLVLYGLD</sequence>
<reference evidence="2 3" key="1">
    <citation type="submission" date="2015-01" db="EMBL/GenBank/DDBJ databases">
        <title>The Genome Sequence of Capronia semiimmersa CBS27337.</title>
        <authorList>
            <consortium name="The Broad Institute Genomics Platform"/>
            <person name="Cuomo C."/>
            <person name="de Hoog S."/>
            <person name="Gorbushina A."/>
            <person name="Stielow B."/>
            <person name="Teixiera M."/>
            <person name="Abouelleil A."/>
            <person name="Chapman S.B."/>
            <person name="Priest M."/>
            <person name="Young S.K."/>
            <person name="Wortman J."/>
            <person name="Nusbaum C."/>
            <person name="Birren B."/>
        </authorList>
    </citation>
    <scope>NUCLEOTIDE SEQUENCE [LARGE SCALE GENOMIC DNA]</scope>
    <source>
        <strain evidence="2 3">CBS 27337</strain>
    </source>
</reference>
<gene>
    <name evidence="2" type="ORF">PV04_09518</name>
</gene>
<dbReference type="Proteomes" id="UP000054266">
    <property type="component" value="Unassembled WGS sequence"/>
</dbReference>
<dbReference type="AlphaFoldDB" id="A0A0D2FCN0"/>
<protein>
    <submittedName>
        <fullName evidence="2">Uncharacterized protein</fullName>
    </submittedName>
</protein>
<keyword evidence="3" id="KW-1185">Reference proteome</keyword>
<feature type="region of interest" description="Disordered" evidence="1">
    <location>
        <begin position="1"/>
        <end position="23"/>
    </location>
</feature>
<evidence type="ECO:0000256" key="1">
    <source>
        <dbReference type="SAM" id="MobiDB-lite"/>
    </source>
</evidence>
<proteinExistence type="predicted"/>
<name>A0A0D2FCN0_9EURO</name>
<evidence type="ECO:0000313" key="3">
    <source>
        <dbReference type="Proteomes" id="UP000054266"/>
    </source>
</evidence>
<dbReference type="HOGENOM" id="CLU_2399454_0_0_1"/>
<dbReference type="EMBL" id="KN846961">
    <property type="protein sequence ID" value="KIW64595.1"/>
    <property type="molecule type" value="Genomic_DNA"/>
</dbReference>
<organism evidence="2 3">
    <name type="scientific">Phialophora macrospora</name>
    <dbReference type="NCBI Taxonomy" id="1851006"/>
    <lineage>
        <taxon>Eukaryota</taxon>
        <taxon>Fungi</taxon>
        <taxon>Dikarya</taxon>
        <taxon>Ascomycota</taxon>
        <taxon>Pezizomycotina</taxon>
        <taxon>Eurotiomycetes</taxon>
        <taxon>Chaetothyriomycetidae</taxon>
        <taxon>Chaetothyriales</taxon>
        <taxon>Herpotrichiellaceae</taxon>
        <taxon>Phialophora</taxon>
    </lineage>
</organism>